<dbReference type="HOGENOM" id="CLU_2717488_0_0_12"/>
<reference evidence="1 2" key="1">
    <citation type="submission" date="2011-10" db="EMBL/GenBank/DDBJ databases">
        <title>The Improved High-Quality Draft genome of Leptonema illini DSM 21528.</title>
        <authorList>
            <consortium name="US DOE Joint Genome Institute (JGI-PGF)"/>
            <person name="Lucas S."/>
            <person name="Copeland A."/>
            <person name="Lapidus A."/>
            <person name="Glavina del Rio T."/>
            <person name="Dalin E."/>
            <person name="Tice H."/>
            <person name="Bruce D."/>
            <person name="Goodwin L."/>
            <person name="Pitluck S."/>
            <person name="Peters L."/>
            <person name="Mikhailova N."/>
            <person name="Held B."/>
            <person name="Kyrpides N."/>
            <person name="Mavromatis K."/>
            <person name="Ivanova N."/>
            <person name="Markowitz V."/>
            <person name="Cheng J.-F."/>
            <person name="Hugenholtz P."/>
            <person name="Woyke T."/>
            <person name="Wu D."/>
            <person name="Gronow S."/>
            <person name="Wellnitz S."/>
            <person name="Brambilla E.-M."/>
            <person name="Klenk H.-P."/>
            <person name="Eisen J.A."/>
        </authorList>
    </citation>
    <scope>NUCLEOTIDE SEQUENCE [LARGE SCALE GENOMIC DNA]</scope>
    <source>
        <strain evidence="1 2">DSM 21528</strain>
    </source>
</reference>
<sequence>MDFFHEIHEKREKGEVDLVPIFLPFLRVSVVNGFLSAKYANKAREGDLSGLLCVLRDLCGGLAFSRVIYQEG</sequence>
<dbReference type="EMBL" id="JH597773">
    <property type="protein sequence ID" value="EHQ05238.1"/>
    <property type="molecule type" value="Genomic_DNA"/>
</dbReference>
<evidence type="ECO:0000313" key="2">
    <source>
        <dbReference type="Proteomes" id="UP000005737"/>
    </source>
</evidence>
<dbReference type="AlphaFoldDB" id="H2CB98"/>
<protein>
    <submittedName>
        <fullName evidence="1">Uncharacterized protein</fullName>
    </submittedName>
</protein>
<name>H2CB98_9LEPT</name>
<evidence type="ECO:0000313" key="1">
    <source>
        <dbReference type="EMBL" id="EHQ05238.1"/>
    </source>
</evidence>
<keyword evidence="2" id="KW-1185">Reference proteome</keyword>
<accession>H2CB98</accession>
<organism evidence="1 2">
    <name type="scientific">Leptonema illini DSM 21528</name>
    <dbReference type="NCBI Taxonomy" id="929563"/>
    <lineage>
        <taxon>Bacteria</taxon>
        <taxon>Pseudomonadati</taxon>
        <taxon>Spirochaetota</taxon>
        <taxon>Spirochaetia</taxon>
        <taxon>Leptospirales</taxon>
        <taxon>Leptospiraceae</taxon>
        <taxon>Leptonema</taxon>
    </lineage>
</organism>
<gene>
    <name evidence="1" type="ORF">Lepil_0534</name>
</gene>
<dbReference type="Proteomes" id="UP000005737">
    <property type="component" value="Unassembled WGS sequence"/>
</dbReference>
<proteinExistence type="predicted"/>